<dbReference type="Gene3D" id="1.10.10.10">
    <property type="entry name" value="Winged helix-like DNA-binding domain superfamily/Winged helix DNA-binding domain"/>
    <property type="match status" value="1"/>
</dbReference>
<dbReference type="PROSITE" id="PS50043">
    <property type="entry name" value="HTH_LUXR_2"/>
    <property type="match status" value="1"/>
</dbReference>
<protein>
    <submittedName>
        <fullName evidence="2">LuxR C-terminal-related transcriptional regulator</fullName>
    </submittedName>
</protein>
<gene>
    <name evidence="2" type="ORF">OSB52_22615</name>
</gene>
<dbReference type="GO" id="GO:0003677">
    <property type="term" value="F:DNA binding"/>
    <property type="evidence" value="ECO:0007669"/>
    <property type="project" value="InterPro"/>
</dbReference>
<comment type="caution">
    <text evidence="2">The sequence shown here is derived from an EMBL/GenBank/DDBJ whole genome shotgun (WGS) entry which is preliminary data.</text>
</comment>
<name>A0A9X3D858_9ACTN</name>
<evidence type="ECO:0000313" key="2">
    <source>
        <dbReference type="EMBL" id="MCX2966873.1"/>
    </source>
</evidence>
<dbReference type="InterPro" id="IPR027417">
    <property type="entry name" value="P-loop_NTPase"/>
</dbReference>
<dbReference type="InterPro" id="IPR000792">
    <property type="entry name" value="Tscrpt_reg_LuxR_C"/>
</dbReference>
<dbReference type="InterPro" id="IPR016032">
    <property type="entry name" value="Sig_transdc_resp-reg_C-effctor"/>
</dbReference>
<dbReference type="InterPro" id="IPR036388">
    <property type="entry name" value="WH-like_DNA-bd_sf"/>
</dbReference>
<dbReference type="PRINTS" id="PR00038">
    <property type="entry name" value="HTHLUXR"/>
</dbReference>
<sequence length="861" mass="90483">MRIVEAALSAPADGGILLCGPEGVGKSRIAREALSAVSANGGETRWVAGTSAARDIPLGAFSTWVPSGTVETVALIRGVIEALTARASGTGPVVIGVDDVHLLDDLSAFVVHQIVARGRVRVVLTARDDTPIPAAIQEAWTAGHCDRLDLATLTCDDTRELLSAALTGPVDADVTRRLLQLTGGNVLYLRNIVEHEVATGAMVRRDGFWRWTGEPSVPPSLVGLIESRIGTLPEPVGDVVDVVAVGEPIELGALTRITDAAAVEEAETRGLIMLEPAGTGIGVRVAHPLYGQVRRDRAARTRLRRLRGLVASELAASGDRDDLRVVVRRAALGLDSDLPADADLLLRAAYGAVWLADLSLADRLAQAADRPGMGAESNLVRGHALSWLGRGQDAEDVLAAMSTVDLCDRDRARCAFLRSSNMLWALSAPQRAKELIDDAAGTVATDARDYIDAFRTVYWFATDRPQEAVAAAKNLVPEDLPVAGTEVSWVLTQIAADAGRTAEAVSVADAGRAAATRALDAPQMKFNIADAEVSALLLAGEIRRALDVAERVRDQAADLPGAAQLLGTAVAGRAALGAGRLDLACSLLQTAADGLSVAHAQGWGYRYRIAHITALALRGQTPEAAAALAAHQKVRRAFRSLDHEQAIARAWVAAGQGAVSEAITIVRSAADRARAAGRFADEVLCRQTAAQFGDTASASRLRALESVVEGPRVGVAARFAAALRDAKGTDLLSVSAQFGEMGDLVAALDAAAHAALVFRRDGKRGSALAASTRADGLAEQCGGACTPAARQASEDLPLTDREREIVMLIGAGFSNREVAERLFLSVRTVESHVYRAMSKTGTTTRGELAALLPLQRRPGLQ</sequence>
<feature type="domain" description="HTH luxR-type" evidence="1">
    <location>
        <begin position="791"/>
        <end position="856"/>
    </location>
</feature>
<accession>A0A9X3D858</accession>
<reference evidence="2" key="1">
    <citation type="submission" date="2022-10" db="EMBL/GenBank/DDBJ databases">
        <title>WGS of marine actinomycetes from Thailand.</title>
        <authorList>
            <person name="Thawai C."/>
        </authorList>
    </citation>
    <scope>NUCLEOTIDE SEQUENCE</scope>
    <source>
        <strain evidence="2">SW21</strain>
    </source>
</reference>
<dbReference type="AlphaFoldDB" id="A0A9X3D858"/>
<dbReference type="CDD" id="cd06170">
    <property type="entry name" value="LuxR_C_like"/>
    <property type="match status" value="1"/>
</dbReference>
<proteinExistence type="predicted"/>
<dbReference type="SUPFAM" id="SSF46894">
    <property type="entry name" value="C-terminal effector domain of the bipartite response regulators"/>
    <property type="match status" value="1"/>
</dbReference>
<dbReference type="PROSITE" id="PS00622">
    <property type="entry name" value="HTH_LUXR_1"/>
    <property type="match status" value="1"/>
</dbReference>
<evidence type="ECO:0000259" key="1">
    <source>
        <dbReference type="PROSITE" id="PS50043"/>
    </source>
</evidence>
<dbReference type="GO" id="GO:0006355">
    <property type="term" value="P:regulation of DNA-templated transcription"/>
    <property type="evidence" value="ECO:0007669"/>
    <property type="project" value="InterPro"/>
</dbReference>
<dbReference type="Gene3D" id="3.40.50.300">
    <property type="entry name" value="P-loop containing nucleotide triphosphate hydrolases"/>
    <property type="match status" value="1"/>
</dbReference>
<evidence type="ECO:0000313" key="3">
    <source>
        <dbReference type="Proteomes" id="UP001143347"/>
    </source>
</evidence>
<dbReference type="SMART" id="SM00421">
    <property type="entry name" value="HTH_LUXR"/>
    <property type="match status" value="1"/>
</dbReference>
<dbReference type="Pfam" id="PF00196">
    <property type="entry name" value="GerE"/>
    <property type="match status" value="1"/>
</dbReference>
<organism evidence="2 3">
    <name type="scientific">Gordonia aquimaris</name>
    <dbReference type="NCBI Taxonomy" id="2984863"/>
    <lineage>
        <taxon>Bacteria</taxon>
        <taxon>Bacillati</taxon>
        <taxon>Actinomycetota</taxon>
        <taxon>Actinomycetes</taxon>
        <taxon>Mycobacteriales</taxon>
        <taxon>Gordoniaceae</taxon>
        <taxon>Gordonia</taxon>
    </lineage>
</organism>
<dbReference type="Proteomes" id="UP001143347">
    <property type="component" value="Unassembled WGS sequence"/>
</dbReference>
<dbReference type="SUPFAM" id="SSF52540">
    <property type="entry name" value="P-loop containing nucleoside triphosphate hydrolases"/>
    <property type="match status" value="1"/>
</dbReference>
<keyword evidence="3" id="KW-1185">Reference proteome</keyword>
<dbReference type="EMBL" id="JAPKFM010000034">
    <property type="protein sequence ID" value="MCX2966873.1"/>
    <property type="molecule type" value="Genomic_DNA"/>
</dbReference>